<dbReference type="InterPro" id="IPR002711">
    <property type="entry name" value="HNH"/>
</dbReference>
<evidence type="ECO:0000313" key="5">
    <source>
        <dbReference type="Proteomes" id="UP000584374"/>
    </source>
</evidence>
<comment type="caution">
    <text evidence="4">The sequence shown here is derived from an EMBL/GenBank/DDBJ whole genome shotgun (WGS) entry which is preliminary data.</text>
</comment>
<dbReference type="GO" id="GO:0008270">
    <property type="term" value="F:zinc ion binding"/>
    <property type="evidence" value="ECO:0007669"/>
    <property type="project" value="InterPro"/>
</dbReference>
<dbReference type="Proteomes" id="UP000584374">
    <property type="component" value="Unassembled WGS sequence"/>
</dbReference>
<protein>
    <recommendedName>
        <fullName evidence="3">HNH nuclease domain-containing protein</fullName>
    </recommendedName>
</protein>
<accession>A0A840QGT2</accession>
<dbReference type="GO" id="GO:0003676">
    <property type="term" value="F:nucleic acid binding"/>
    <property type="evidence" value="ECO:0007669"/>
    <property type="project" value="InterPro"/>
</dbReference>
<dbReference type="CDD" id="cd00085">
    <property type="entry name" value="HNHc"/>
    <property type="match status" value="1"/>
</dbReference>
<dbReference type="InterPro" id="IPR003870">
    <property type="entry name" value="DUF222"/>
</dbReference>
<organism evidence="4 5">
    <name type="scientific">Saccharopolyspora phatthalungensis</name>
    <dbReference type="NCBI Taxonomy" id="664693"/>
    <lineage>
        <taxon>Bacteria</taxon>
        <taxon>Bacillati</taxon>
        <taxon>Actinomycetota</taxon>
        <taxon>Actinomycetes</taxon>
        <taxon>Pseudonocardiales</taxon>
        <taxon>Pseudonocardiaceae</taxon>
        <taxon>Saccharopolyspora</taxon>
    </lineage>
</organism>
<dbReference type="SMART" id="SM00507">
    <property type="entry name" value="HNHc"/>
    <property type="match status" value="1"/>
</dbReference>
<keyword evidence="5" id="KW-1185">Reference proteome</keyword>
<evidence type="ECO:0000313" key="4">
    <source>
        <dbReference type="EMBL" id="MBB5159706.1"/>
    </source>
</evidence>
<dbReference type="InterPro" id="IPR003615">
    <property type="entry name" value="HNH_nuc"/>
</dbReference>
<name>A0A840QGT2_9PSEU</name>
<dbReference type="AlphaFoldDB" id="A0A840QGT2"/>
<dbReference type="RefSeq" id="WP_184732244.1">
    <property type="nucleotide sequence ID" value="NZ_JACHIW010000002.1"/>
</dbReference>
<reference evidence="4 5" key="1">
    <citation type="submission" date="2020-08" db="EMBL/GenBank/DDBJ databases">
        <title>Sequencing the genomes of 1000 actinobacteria strains.</title>
        <authorList>
            <person name="Klenk H.-P."/>
        </authorList>
    </citation>
    <scope>NUCLEOTIDE SEQUENCE [LARGE SCALE GENOMIC DNA]</scope>
    <source>
        <strain evidence="4 5">DSM 45584</strain>
    </source>
</reference>
<proteinExistence type="inferred from homology"/>
<gene>
    <name evidence="4" type="ORF">BJ970_007305</name>
</gene>
<dbReference type="GO" id="GO:0004519">
    <property type="term" value="F:endonuclease activity"/>
    <property type="evidence" value="ECO:0007669"/>
    <property type="project" value="InterPro"/>
</dbReference>
<comment type="similarity">
    <text evidence="1">Belongs to the Rv1128c/1148c/1588c/1702c/1945/3466 family.</text>
</comment>
<evidence type="ECO:0000256" key="1">
    <source>
        <dbReference type="ARBA" id="ARBA00023450"/>
    </source>
</evidence>
<dbReference type="Gene3D" id="1.10.30.50">
    <property type="match status" value="1"/>
</dbReference>
<dbReference type="Pfam" id="PF02720">
    <property type="entry name" value="DUF222"/>
    <property type="match status" value="1"/>
</dbReference>
<dbReference type="Pfam" id="PF01844">
    <property type="entry name" value="HNH"/>
    <property type="match status" value="1"/>
</dbReference>
<evidence type="ECO:0000259" key="3">
    <source>
        <dbReference type="SMART" id="SM00507"/>
    </source>
</evidence>
<dbReference type="EMBL" id="JACHIW010000002">
    <property type="protein sequence ID" value="MBB5159706.1"/>
    <property type="molecule type" value="Genomic_DNA"/>
</dbReference>
<feature type="domain" description="HNH nuclease" evidence="3">
    <location>
        <begin position="338"/>
        <end position="390"/>
    </location>
</feature>
<sequence>MAPLMDTPDASVEMMSSRSAVSCSDAELIARIQRLEQSMRVVMMEQLQVIAEADRRGLHAERGARSMQVWLRELLNIDHRDATTRVTVARNVEDRASLYGETMPAELPQTAAALSEGAISVEHGRVIVAGVRRLPEYARCHRVGEVEATLAGYARQVPPRELETIAERIRYLLDQDGAYQDEADQHEARELHYGTARDGMTVIKARLDRETGATFVALIEPLAAPRPETGGEKDPRSVGQRNADGFAALLDLAIDSDGVPRAGGQRPHLTITIDFEDLKRGLGLLDEQGMPGTLNTGRAITAENARRIACDSEVLPMVLDGESLPLDVGRAKRTAPAHIRAALLQRDGVCSFPGCDRPPGTPDAHHLVSWIDGGPTELANMTMLCGHHHRAVHSQRWEIEMRDGRPVFIPPPTVDIDRRPRPGGKALPARHREHLRDLIPSQRDPAGETCCARPEAAVS</sequence>
<feature type="region of interest" description="Disordered" evidence="2">
    <location>
        <begin position="415"/>
        <end position="459"/>
    </location>
</feature>
<evidence type="ECO:0000256" key="2">
    <source>
        <dbReference type="SAM" id="MobiDB-lite"/>
    </source>
</evidence>